<protein>
    <submittedName>
        <fullName evidence="1">Uncharacterized protein</fullName>
    </submittedName>
</protein>
<organism evidence="1">
    <name type="scientific">marine sediment metagenome</name>
    <dbReference type="NCBI Taxonomy" id="412755"/>
    <lineage>
        <taxon>unclassified sequences</taxon>
        <taxon>metagenomes</taxon>
        <taxon>ecological metagenomes</taxon>
    </lineage>
</organism>
<dbReference type="EMBL" id="BARU01044963">
    <property type="protein sequence ID" value="GAH83152.1"/>
    <property type="molecule type" value="Genomic_DNA"/>
</dbReference>
<evidence type="ECO:0000313" key="1">
    <source>
        <dbReference type="EMBL" id="GAH83152.1"/>
    </source>
</evidence>
<comment type="caution">
    <text evidence="1">The sequence shown here is derived from an EMBL/GenBank/DDBJ whole genome shotgun (WGS) entry which is preliminary data.</text>
</comment>
<gene>
    <name evidence="1" type="ORF">S03H2_68399</name>
</gene>
<feature type="non-terminal residue" evidence="1">
    <location>
        <position position="44"/>
    </location>
</feature>
<proteinExistence type="predicted"/>
<name>X1IN59_9ZZZZ</name>
<reference evidence="1" key="1">
    <citation type="journal article" date="2014" name="Front. Microbiol.">
        <title>High frequency of phylogenetically diverse reductive dehalogenase-homologous genes in deep subseafloor sedimentary metagenomes.</title>
        <authorList>
            <person name="Kawai M."/>
            <person name="Futagami T."/>
            <person name="Toyoda A."/>
            <person name="Takaki Y."/>
            <person name="Nishi S."/>
            <person name="Hori S."/>
            <person name="Arai W."/>
            <person name="Tsubouchi T."/>
            <person name="Morono Y."/>
            <person name="Uchiyama I."/>
            <person name="Ito T."/>
            <person name="Fujiyama A."/>
            <person name="Inagaki F."/>
            <person name="Takami H."/>
        </authorList>
    </citation>
    <scope>NUCLEOTIDE SEQUENCE</scope>
    <source>
        <strain evidence="1">Expedition CK06-06</strain>
    </source>
</reference>
<dbReference type="AlphaFoldDB" id="X1IN59"/>
<sequence>MVNVAHESIVISVQCINFKAFDYFALIKEVYQSCHIQLPGKRLR</sequence>
<accession>X1IN59</accession>